<reference evidence="2" key="1">
    <citation type="submission" date="2023-11" db="EMBL/GenBank/DDBJ databases">
        <title>Genome assemblies of two species of porcelain crab, Petrolisthes cinctipes and Petrolisthes manimaculis (Anomura: Porcellanidae).</title>
        <authorList>
            <person name="Angst P."/>
        </authorList>
    </citation>
    <scope>NUCLEOTIDE SEQUENCE</scope>
    <source>
        <strain evidence="2">PB745_02</strain>
        <tissue evidence="2">Gill</tissue>
    </source>
</reference>
<keyword evidence="3" id="KW-1185">Reference proteome</keyword>
<comment type="caution">
    <text evidence="2">The sequence shown here is derived from an EMBL/GenBank/DDBJ whole genome shotgun (WGS) entry which is preliminary data.</text>
</comment>
<dbReference type="AlphaFoldDB" id="A0AAE1PSB4"/>
<dbReference type="Proteomes" id="UP001292094">
    <property type="component" value="Unassembled WGS sequence"/>
</dbReference>
<feature type="compositionally biased region" description="Basic and acidic residues" evidence="1">
    <location>
        <begin position="27"/>
        <end position="57"/>
    </location>
</feature>
<evidence type="ECO:0000313" key="2">
    <source>
        <dbReference type="EMBL" id="KAK4313211.1"/>
    </source>
</evidence>
<organism evidence="2 3">
    <name type="scientific">Petrolisthes manimaculis</name>
    <dbReference type="NCBI Taxonomy" id="1843537"/>
    <lineage>
        <taxon>Eukaryota</taxon>
        <taxon>Metazoa</taxon>
        <taxon>Ecdysozoa</taxon>
        <taxon>Arthropoda</taxon>
        <taxon>Crustacea</taxon>
        <taxon>Multicrustacea</taxon>
        <taxon>Malacostraca</taxon>
        <taxon>Eumalacostraca</taxon>
        <taxon>Eucarida</taxon>
        <taxon>Decapoda</taxon>
        <taxon>Pleocyemata</taxon>
        <taxon>Anomura</taxon>
        <taxon>Galatheoidea</taxon>
        <taxon>Porcellanidae</taxon>
        <taxon>Petrolisthes</taxon>
    </lineage>
</organism>
<gene>
    <name evidence="2" type="ORF">Pmani_015427</name>
</gene>
<accession>A0AAE1PSB4</accession>
<protein>
    <submittedName>
        <fullName evidence="2">Uncharacterized protein</fullName>
    </submittedName>
</protein>
<evidence type="ECO:0000313" key="3">
    <source>
        <dbReference type="Proteomes" id="UP001292094"/>
    </source>
</evidence>
<feature type="region of interest" description="Disordered" evidence="1">
    <location>
        <begin position="21"/>
        <end position="57"/>
    </location>
</feature>
<evidence type="ECO:0000256" key="1">
    <source>
        <dbReference type="SAM" id="MobiDB-lite"/>
    </source>
</evidence>
<dbReference type="EMBL" id="JAWZYT010001336">
    <property type="protein sequence ID" value="KAK4313211.1"/>
    <property type="molecule type" value="Genomic_DNA"/>
</dbReference>
<name>A0AAE1PSB4_9EUCA</name>
<proteinExistence type="predicted"/>
<sequence length="88" mass="10644">MAWIGAKDWMDGWTDGCRRKKRQSTAIEEKKEAWEERRMNPGGLRETEWKDKRRGTNEDLKGRKEIIKEEMTENLRMELMKIPNVCRF</sequence>